<accession>H6SPK2</accession>
<reference evidence="2 3" key="1">
    <citation type="submission" date="2012-02" db="EMBL/GenBank/DDBJ databases">
        <title>Shotgun genome sequence of Phaeospirillum photometricum DSM 122.</title>
        <authorList>
            <person name="Duquesne K."/>
            <person name="Sturgis J."/>
        </authorList>
    </citation>
    <scope>NUCLEOTIDE SEQUENCE [LARGE SCALE GENOMIC DNA]</scope>
    <source>
        <strain evidence="3">DSM122</strain>
    </source>
</reference>
<feature type="region of interest" description="Disordered" evidence="1">
    <location>
        <begin position="184"/>
        <end position="226"/>
    </location>
</feature>
<feature type="compositionally biased region" description="Acidic residues" evidence="1">
    <location>
        <begin position="184"/>
        <end position="196"/>
    </location>
</feature>
<dbReference type="Pfam" id="PF04386">
    <property type="entry name" value="SspB"/>
    <property type="match status" value="1"/>
</dbReference>
<dbReference type="Gene3D" id="2.30.30.220">
    <property type="entry name" value="SspB-like"/>
    <property type="match status" value="1"/>
</dbReference>
<dbReference type="Proteomes" id="UP000033220">
    <property type="component" value="Chromosome DSM 122"/>
</dbReference>
<dbReference type="AlphaFoldDB" id="H6SPK2"/>
<proteinExistence type="predicted"/>
<dbReference type="EMBL" id="HE663493">
    <property type="protein sequence ID" value="CCG09527.1"/>
    <property type="molecule type" value="Genomic_DNA"/>
</dbReference>
<feature type="region of interest" description="Disordered" evidence="1">
    <location>
        <begin position="23"/>
        <end position="58"/>
    </location>
</feature>
<evidence type="ECO:0000313" key="2">
    <source>
        <dbReference type="EMBL" id="CCG09527.1"/>
    </source>
</evidence>
<organism evidence="2 3">
    <name type="scientific">Pararhodospirillum photometricum DSM 122</name>
    <dbReference type="NCBI Taxonomy" id="1150469"/>
    <lineage>
        <taxon>Bacteria</taxon>
        <taxon>Pseudomonadati</taxon>
        <taxon>Pseudomonadota</taxon>
        <taxon>Alphaproteobacteria</taxon>
        <taxon>Rhodospirillales</taxon>
        <taxon>Rhodospirillaceae</taxon>
        <taxon>Pararhodospirillum</taxon>
    </lineage>
</organism>
<dbReference type="PATRIC" id="fig|1150469.3.peg.3274"/>
<dbReference type="HOGENOM" id="CLU_106715_1_0_5"/>
<protein>
    <recommendedName>
        <fullName evidence="4">Stringent starvation protein B</fullName>
    </recommendedName>
</protein>
<evidence type="ECO:0000313" key="3">
    <source>
        <dbReference type="Proteomes" id="UP000033220"/>
    </source>
</evidence>
<dbReference type="SUPFAM" id="SSF101738">
    <property type="entry name" value="SspB-like"/>
    <property type="match status" value="1"/>
</dbReference>
<dbReference type="InterPro" id="IPR007481">
    <property type="entry name" value="SspB"/>
</dbReference>
<dbReference type="KEGG" id="rpm:RSPPHO_02901"/>
<name>H6SPK2_PARPM</name>
<keyword evidence="3" id="KW-1185">Reference proteome</keyword>
<dbReference type="STRING" id="1150469.RSPPHO_02901"/>
<sequence>MQREGRPMRKTHDVLHELGCARGPRRYAVPGSDVTLAPGPDEPAAPPTDPWHDQGTQGAPVEDRITQFAYDQMVERALRGVMREALLVTERQGLPGQHHFYITFRTDHPGAVVPPRLKSQHPDAMTIVLQNQFWDLAVNEEGFVVSLSFGGRRERLEVPFESVTAFADPHATFGLQFHVTLDDGVEEEGSEDEPSETPDSGTAPAVPDPSTDPNNVITLDRFRKKP</sequence>
<feature type="compositionally biased region" description="Pro residues" evidence="1">
    <location>
        <begin position="40"/>
        <end position="49"/>
    </location>
</feature>
<dbReference type="InterPro" id="IPR036760">
    <property type="entry name" value="SspB-like_sf"/>
</dbReference>
<evidence type="ECO:0000256" key="1">
    <source>
        <dbReference type="SAM" id="MobiDB-lite"/>
    </source>
</evidence>
<evidence type="ECO:0008006" key="4">
    <source>
        <dbReference type="Google" id="ProtNLM"/>
    </source>
</evidence>
<dbReference type="eggNOG" id="COG3814">
    <property type="taxonomic scope" value="Bacteria"/>
</dbReference>
<gene>
    <name evidence="2" type="ORF">RSPPHO_02901</name>
</gene>